<name>X1D177_9ZZZZ</name>
<feature type="domain" description="Periplasmic copper-binding protein NosD beta helix" evidence="1">
    <location>
        <begin position="140"/>
        <end position="238"/>
    </location>
</feature>
<evidence type="ECO:0000259" key="1">
    <source>
        <dbReference type="Pfam" id="PF05048"/>
    </source>
</evidence>
<proteinExistence type="predicted"/>
<dbReference type="NCBIfam" id="TIGR03804">
    <property type="entry name" value="para_beta_helix"/>
    <property type="match status" value="2"/>
</dbReference>
<dbReference type="SMART" id="SM00710">
    <property type="entry name" value="PbH1"/>
    <property type="match status" value="5"/>
</dbReference>
<sequence>TTNKVNGKSIYFSIDRKNLDMAEFINPGQIILVNCSDSTISEIEISLTSTALVLSHCNNISILDCNFSNNNMGLVLSYSNNNSILRNNFDNNYNSGIYLSESNNNLIYWNIFANNDADLTPNTYYGEGPPGPVGTFDGVGVRLRDNNNNTTIFENIIISNNIGIYLLNSSYTTIRDNNIEDNYEYGVYLEGSHSEISRSILIYGNYFESNLIENAYDNVNNTSWDNSSIGNYWNDYPGVDANDDGIGDTPYSINGSAGSFDNFPIWDDGPGAPTPAY</sequence>
<comment type="caution">
    <text evidence="2">The sequence shown here is derived from an EMBL/GenBank/DDBJ whole genome shotgun (WGS) entry which is preliminary data.</text>
</comment>
<reference evidence="2" key="1">
    <citation type="journal article" date="2014" name="Front. Microbiol.">
        <title>High frequency of phylogenetically diverse reductive dehalogenase-homologous genes in deep subseafloor sedimentary metagenomes.</title>
        <authorList>
            <person name="Kawai M."/>
            <person name="Futagami T."/>
            <person name="Toyoda A."/>
            <person name="Takaki Y."/>
            <person name="Nishi S."/>
            <person name="Hori S."/>
            <person name="Arai W."/>
            <person name="Tsubouchi T."/>
            <person name="Morono Y."/>
            <person name="Uchiyama I."/>
            <person name="Ito T."/>
            <person name="Fujiyama A."/>
            <person name="Inagaki F."/>
            <person name="Takami H."/>
        </authorList>
    </citation>
    <scope>NUCLEOTIDE SEQUENCE</scope>
    <source>
        <strain evidence="2">Expedition CK06-06</strain>
    </source>
</reference>
<protein>
    <recommendedName>
        <fullName evidence="1">Periplasmic copper-binding protein NosD beta helix domain-containing protein</fullName>
    </recommendedName>
</protein>
<dbReference type="InterPro" id="IPR006626">
    <property type="entry name" value="PbH1"/>
</dbReference>
<feature type="non-terminal residue" evidence="2">
    <location>
        <position position="277"/>
    </location>
</feature>
<dbReference type="InterPro" id="IPR011050">
    <property type="entry name" value="Pectin_lyase_fold/virulence"/>
</dbReference>
<dbReference type="InterPro" id="IPR007742">
    <property type="entry name" value="NosD_dom"/>
</dbReference>
<dbReference type="AlphaFoldDB" id="X1D177"/>
<dbReference type="SUPFAM" id="SSF51126">
    <property type="entry name" value="Pectin lyase-like"/>
    <property type="match status" value="1"/>
</dbReference>
<dbReference type="InterPro" id="IPR022441">
    <property type="entry name" value="Para_beta_helix_rpt-2"/>
</dbReference>
<dbReference type="Pfam" id="PF05048">
    <property type="entry name" value="NosD"/>
    <property type="match status" value="2"/>
</dbReference>
<organism evidence="2">
    <name type="scientific">marine sediment metagenome</name>
    <dbReference type="NCBI Taxonomy" id="412755"/>
    <lineage>
        <taxon>unclassified sequences</taxon>
        <taxon>metagenomes</taxon>
        <taxon>ecological metagenomes</taxon>
    </lineage>
</organism>
<evidence type="ECO:0000313" key="2">
    <source>
        <dbReference type="EMBL" id="GAG90251.1"/>
    </source>
</evidence>
<dbReference type="EMBL" id="BART01027045">
    <property type="protein sequence ID" value="GAG90251.1"/>
    <property type="molecule type" value="Genomic_DNA"/>
</dbReference>
<feature type="non-terminal residue" evidence="2">
    <location>
        <position position="1"/>
    </location>
</feature>
<accession>X1D177</accession>
<dbReference type="InterPro" id="IPR012334">
    <property type="entry name" value="Pectin_lyas_fold"/>
</dbReference>
<dbReference type="Gene3D" id="2.160.20.10">
    <property type="entry name" value="Single-stranded right-handed beta-helix, Pectin lyase-like"/>
    <property type="match status" value="2"/>
</dbReference>
<gene>
    <name evidence="2" type="ORF">S01H4_48050</name>
</gene>
<feature type="domain" description="Periplasmic copper-binding protein NosD beta helix" evidence="1">
    <location>
        <begin position="33"/>
        <end position="117"/>
    </location>
</feature>